<name>A0A1I5E074_9MICO</name>
<evidence type="ECO:0000313" key="1">
    <source>
        <dbReference type="EMBL" id="SFO04905.1"/>
    </source>
</evidence>
<dbReference type="PANTHER" id="PTHR12526:SF630">
    <property type="entry name" value="GLYCOSYLTRANSFERASE"/>
    <property type="match status" value="1"/>
</dbReference>
<keyword evidence="2" id="KW-1185">Reference proteome</keyword>
<keyword evidence="1" id="KW-0808">Transferase</keyword>
<dbReference type="Pfam" id="PF13692">
    <property type="entry name" value="Glyco_trans_1_4"/>
    <property type="match status" value="1"/>
</dbReference>
<reference evidence="2" key="1">
    <citation type="submission" date="2016-10" db="EMBL/GenBank/DDBJ databases">
        <authorList>
            <person name="Varghese N."/>
            <person name="Submissions S."/>
        </authorList>
    </citation>
    <scope>NUCLEOTIDE SEQUENCE [LARGE SCALE GENOMIC DNA]</scope>
    <source>
        <strain evidence="2">CGMCC 1.11101</strain>
    </source>
</reference>
<dbReference type="EMBL" id="FOVM01000012">
    <property type="protein sequence ID" value="SFO04905.1"/>
    <property type="molecule type" value="Genomic_DNA"/>
</dbReference>
<dbReference type="SUPFAM" id="SSF53756">
    <property type="entry name" value="UDP-Glycosyltransferase/glycogen phosphorylase"/>
    <property type="match status" value="1"/>
</dbReference>
<dbReference type="Gene3D" id="3.40.50.2000">
    <property type="entry name" value="Glycogen Phosphorylase B"/>
    <property type="match status" value="3"/>
</dbReference>
<organism evidence="1 2">
    <name type="scientific">Mycetocola miduiensis</name>
    <dbReference type="NCBI Taxonomy" id="995034"/>
    <lineage>
        <taxon>Bacteria</taxon>
        <taxon>Bacillati</taxon>
        <taxon>Actinomycetota</taxon>
        <taxon>Actinomycetes</taxon>
        <taxon>Micrococcales</taxon>
        <taxon>Microbacteriaceae</taxon>
        <taxon>Mycetocola</taxon>
    </lineage>
</organism>
<accession>A0A1I5E074</accession>
<protein>
    <submittedName>
        <fullName evidence="1">Poly(Glycerol-phosphate) alpha-glucosyltransferase</fullName>
    </submittedName>
</protein>
<dbReference type="GO" id="GO:0016740">
    <property type="term" value="F:transferase activity"/>
    <property type="evidence" value="ECO:0007669"/>
    <property type="project" value="UniProtKB-KW"/>
</dbReference>
<evidence type="ECO:0000313" key="2">
    <source>
        <dbReference type="Proteomes" id="UP000198867"/>
    </source>
</evidence>
<dbReference type="STRING" id="995034.SAMN05216219_3205"/>
<proteinExistence type="predicted"/>
<dbReference type="AlphaFoldDB" id="A0A1I5E074"/>
<sequence length="517" mass="57465">MPPVRLRPGCHLAVTWGIDDKFGGMTGALLHRSRAFVRLGEVQVDVVTFDLRPDYPALEQRLRASGELTDGMTLLNIWDWLREKTPPDDPDEAHAARRATFTPLSVDQADTSVRRDGRELMRIRRAGDGGTDLQVDHYRSDGTLAVSDRRDVHERGTPGGRVIVWCDAEGQPRRRWTSARSLYRWWLDQLRDGRPTTLIVDSKTSARFLAGYRRRGLLTFHVVHASHRQSSSDPLQVRASRADVFRSPEGFDRFVFLTERQLADARLVLGTHARLTVIPNGRDVSRDALDSLASDRDPYRGIVLASLDSRKRVEHAVQAVSSVPHAIRLDVFGEGPGRPKVERAVAKAAGSQARITLHGYRAGASRELAEASFLLLTSKSEGLPLVLVEAMANGCVPIAYDVPYGPADIIRSGHNGFLVPAGDVPALTAAIENLLALPAERVATLRRNAVRTAEQYSDDAVTRMWAREIERAATERGLPPTAPARALVFRLRRGIARRWRNLPGLRRLKPATTGRHR</sequence>
<dbReference type="Proteomes" id="UP000198867">
    <property type="component" value="Unassembled WGS sequence"/>
</dbReference>
<dbReference type="PANTHER" id="PTHR12526">
    <property type="entry name" value="GLYCOSYLTRANSFERASE"/>
    <property type="match status" value="1"/>
</dbReference>
<gene>
    <name evidence="1" type="ORF">SAMN05216219_3205</name>
</gene>